<dbReference type="PANTHER" id="PTHR41287:SF1">
    <property type="entry name" value="PROTEIN YMFN"/>
    <property type="match status" value="1"/>
</dbReference>
<evidence type="ECO:0000259" key="2">
    <source>
        <dbReference type="Pfam" id="PF03354"/>
    </source>
</evidence>
<dbReference type="PANTHER" id="PTHR41287">
    <property type="match status" value="1"/>
</dbReference>
<dbReference type="InterPro" id="IPR027417">
    <property type="entry name" value="P-loop_NTPase"/>
</dbReference>
<name>A0A6J5MSJ9_9CAUD</name>
<dbReference type="Gene3D" id="3.40.50.300">
    <property type="entry name" value="P-loop containing nucleotide triphosphate hydrolases"/>
    <property type="match status" value="1"/>
</dbReference>
<reference evidence="3" key="1">
    <citation type="submission" date="2020-04" db="EMBL/GenBank/DDBJ databases">
        <authorList>
            <person name="Chiriac C."/>
            <person name="Salcher M."/>
            <person name="Ghai R."/>
            <person name="Kavagutti S V."/>
        </authorList>
    </citation>
    <scope>NUCLEOTIDE SEQUENCE</scope>
</reference>
<dbReference type="Pfam" id="PF03354">
    <property type="entry name" value="TerL_ATPase"/>
    <property type="match status" value="1"/>
</dbReference>
<proteinExistence type="predicted"/>
<sequence length="488" mass="53963">MSSPTKPKQVKGDPAQRGAKKKPLIGAVKPRIHTPFLKSASRLPEVIKFLETINIKLLPWQEFVLEDMLRLNSEGNFARRTNLLITPRQNGKTELAKVMILAHMFVFGSKNIIGLSSNRSMAFDVFRAVANTIEENDVLLQKTKAIRYTNGQESITLTDNTRYEIVAATRDGSRGKHADLLFIDELREISVEGFQAAVPTTRARPNAMSLYCSNAGDAFSTVLNDLRTKAMEYPSPTFGFYEYSAPMSIRQNLHDRKLWAISNPALGHTITEQAIEESIATNSIEATLTETFSVWIDSQVSPWTFGSIEACSNSELVLPVGSMTVFGFDVSPSKRTGSLVAAQLIDGKIGVGVMETFSSDIAIDELKMTQAIHDWALKYRPTHIAYDKYATASIAQKLEQQGHKLVDVSGQAFYQACGELADCLTNSRIVHSGQPEWVQSMNNAAAKYNDSSWRIIRRKSAGDVTASISTAMCVHLLSKPISVPMIYV</sequence>
<dbReference type="InterPro" id="IPR046461">
    <property type="entry name" value="TerL_ATPase"/>
</dbReference>
<protein>
    <submittedName>
        <fullName evidence="3">COG4626 Phage terminase-like protein, large subunit</fullName>
    </submittedName>
</protein>
<organism evidence="3">
    <name type="scientific">uncultured Caudovirales phage</name>
    <dbReference type="NCBI Taxonomy" id="2100421"/>
    <lineage>
        <taxon>Viruses</taxon>
        <taxon>Duplodnaviria</taxon>
        <taxon>Heunggongvirae</taxon>
        <taxon>Uroviricota</taxon>
        <taxon>Caudoviricetes</taxon>
        <taxon>Peduoviridae</taxon>
        <taxon>Maltschvirus</taxon>
        <taxon>Maltschvirus maltsch</taxon>
    </lineage>
</organism>
<feature type="region of interest" description="Disordered" evidence="1">
    <location>
        <begin position="1"/>
        <end position="24"/>
    </location>
</feature>
<evidence type="ECO:0000313" key="3">
    <source>
        <dbReference type="EMBL" id="CAB4148837.1"/>
    </source>
</evidence>
<evidence type="ECO:0000256" key="1">
    <source>
        <dbReference type="SAM" id="MobiDB-lite"/>
    </source>
</evidence>
<dbReference type="InterPro" id="IPR005021">
    <property type="entry name" value="Terminase_largesu-like"/>
</dbReference>
<feature type="domain" description="Terminase large subunit-like ATPase" evidence="2">
    <location>
        <begin position="59"/>
        <end position="228"/>
    </location>
</feature>
<dbReference type="EMBL" id="LR796503">
    <property type="protein sequence ID" value="CAB4148837.1"/>
    <property type="molecule type" value="Genomic_DNA"/>
</dbReference>
<accession>A0A6J5MSJ9</accession>
<gene>
    <name evidence="3" type="ORF">UFOVP537_28</name>
</gene>